<proteinExistence type="predicted"/>
<keyword evidence="6" id="KW-0472">Membrane</keyword>
<keyword evidence="6" id="KW-0812">Transmembrane</keyword>
<evidence type="ECO:0000256" key="4">
    <source>
        <dbReference type="ARBA" id="ARBA00022694"/>
    </source>
</evidence>
<keyword evidence="9" id="KW-1185">Reference proteome</keyword>
<reference evidence="8" key="1">
    <citation type="submission" date="2023-08" db="EMBL/GenBank/DDBJ databases">
        <authorList>
            <person name="Chen Y."/>
            <person name="Shah S."/>
            <person name="Dougan E. K."/>
            <person name="Thang M."/>
            <person name="Chan C."/>
        </authorList>
    </citation>
    <scope>NUCLEOTIDE SEQUENCE</scope>
</reference>
<dbReference type="InterPro" id="IPR005636">
    <property type="entry name" value="DTW"/>
</dbReference>
<feature type="domain" description="DTW" evidence="7">
    <location>
        <begin position="61"/>
        <end position="190"/>
    </location>
</feature>
<evidence type="ECO:0000256" key="2">
    <source>
        <dbReference type="ARBA" id="ARBA00022679"/>
    </source>
</evidence>
<dbReference type="AlphaFoldDB" id="A0AA36IHK7"/>
<feature type="transmembrane region" description="Helical" evidence="6">
    <location>
        <begin position="277"/>
        <end position="295"/>
    </location>
</feature>
<name>A0AA36IHK7_9DINO</name>
<evidence type="ECO:0000259" key="7">
    <source>
        <dbReference type="Pfam" id="PF03942"/>
    </source>
</evidence>
<evidence type="ECO:0000313" key="8">
    <source>
        <dbReference type="EMBL" id="CAJ1387465.1"/>
    </source>
</evidence>
<comment type="caution">
    <text evidence="8">The sequence shown here is derived from an EMBL/GenBank/DDBJ whole genome shotgun (WGS) entry which is preliminary data.</text>
</comment>
<evidence type="ECO:0000256" key="6">
    <source>
        <dbReference type="SAM" id="Phobius"/>
    </source>
</evidence>
<gene>
    <name evidence="8" type="ORF">EVOR1521_LOCUS13543</name>
</gene>
<keyword evidence="2" id="KW-0808">Transferase</keyword>
<dbReference type="GO" id="GO:0008033">
    <property type="term" value="P:tRNA processing"/>
    <property type="evidence" value="ECO:0007669"/>
    <property type="project" value="UniProtKB-KW"/>
</dbReference>
<comment type="catalytic activity">
    <reaction evidence="5">
        <text>a uridine in tRNA + S-adenosyl-L-methionine = a 3-[(3S)-3-amino-3-carboxypropyl]uridine in tRNA + S-methyl-5'-thioadenosine + H(+)</text>
        <dbReference type="Rhea" id="RHEA:62432"/>
        <dbReference type="Rhea" id="RHEA-COMP:13339"/>
        <dbReference type="Rhea" id="RHEA-COMP:16092"/>
        <dbReference type="ChEBI" id="CHEBI:15378"/>
        <dbReference type="ChEBI" id="CHEBI:17509"/>
        <dbReference type="ChEBI" id="CHEBI:59789"/>
        <dbReference type="ChEBI" id="CHEBI:65315"/>
        <dbReference type="ChEBI" id="CHEBI:82930"/>
        <dbReference type="EC" id="2.5.1.25"/>
    </reaction>
</comment>
<protein>
    <recommendedName>
        <fullName evidence="1">tRNA-uridine aminocarboxypropyltransferase</fullName>
        <ecNumber evidence="1">2.5.1.25</ecNumber>
    </recommendedName>
</protein>
<evidence type="ECO:0000256" key="5">
    <source>
        <dbReference type="ARBA" id="ARBA00048718"/>
    </source>
</evidence>
<accession>A0AA36IHK7</accession>
<dbReference type="GO" id="GO:0016432">
    <property type="term" value="F:tRNA-uridine aminocarboxypropyltransferase activity"/>
    <property type="evidence" value="ECO:0007669"/>
    <property type="project" value="UniProtKB-EC"/>
</dbReference>
<feature type="transmembrane region" description="Helical" evidence="6">
    <location>
        <begin position="307"/>
        <end position="326"/>
    </location>
</feature>
<evidence type="ECO:0000313" key="9">
    <source>
        <dbReference type="Proteomes" id="UP001178507"/>
    </source>
</evidence>
<keyword evidence="3" id="KW-0949">S-adenosyl-L-methionine</keyword>
<dbReference type="Pfam" id="PF03942">
    <property type="entry name" value="DTW"/>
    <property type="match status" value="1"/>
</dbReference>
<dbReference type="EC" id="2.5.1.25" evidence="1"/>
<sequence length="430" mass="47259">MLRLAAGFKAGFQLQVDFPWLLPGKFVNSPVSWSAGVHGLPAFWDPTVRQLGAELFCCGLPEHDQKLTELLREDVSGTVVLFPSDLALPAAELAALGDTEPRVRRVVVLDGGWAQCKKMNQWLDPALPRCFVNASREEFGGTRRYRGITNRVQTAGAFVALMRDLEEEPETVAAISESLGAFMDSFVAQMHEGRLKAAHNKLPELKARTTYKEPAVEGSGNGCLAGEGGGAVSTPGGGSSIGHLDHRAAILILGDGAGLEVLYWTVENPWAEDSPSYLDFFLHGISWVLMLISFLSSRIPLSCHHGGWLIAFGVACVVWTYFHFALRLGIPGGCATYVQPDCPLYSVLDWHKPQVASTTSFLFLSVACPLAIVLYAMLARLRDACDNQLDLREMDDVVRRQMEALQARERELLKAAIEEEEQGYCFCRCR</sequence>
<keyword evidence="6" id="KW-1133">Transmembrane helix</keyword>
<dbReference type="EMBL" id="CAUJNA010001524">
    <property type="protein sequence ID" value="CAJ1387465.1"/>
    <property type="molecule type" value="Genomic_DNA"/>
</dbReference>
<feature type="transmembrane region" description="Helical" evidence="6">
    <location>
        <begin position="355"/>
        <end position="378"/>
    </location>
</feature>
<evidence type="ECO:0000256" key="3">
    <source>
        <dbReference type="ARBA" id="ARBA00022691"/>
    </source>
</evidence>
<organism evidence="8 9">
    <name type="scientific">Effrenium voratum</name>
    <dbReference type="NCBI Taxonomy" id="2562239"/>
    <lineage>
        <taxon>Eukaryota</taxon>
        <taxon>Sar</taxon>
        <taxon>Alveolata</taxon>
        <taxon>Dinophyceae</taxon>
        <taxon>Suessiales</taxon>
        <taxon>Symbiodiniaceae</taxon>
        <taxon>Effrenium</taxon>
    </lineage>
</organism>
<evidence type="ECO:0000256" key="1">
    <source>
        <dbReference type="ARBA" id="ARBA00012386"/>
    </source>
</evidence>
<keyword evidence="4" id="KW-0819">tRNA processing</keyword>
<dbReference type="Proteomes" id="UP001178507">
    <property type="component" value="Unassembled WGS sequence"/>
</dbReference>